<accession>A0A377ZF16</accession>
<organism evidence="2 3">
    <name type="scientific">Klebsiella pneumoniae subsp. ozaenae</name>
    <dbReference type="NCBI Taxonomy" id="574"/>
    <lineage>
        <taxon>Bacteria</taxon>
        <taxon>Pseudomonadati</taxon>
        <taxon>Pseudomonadota</taxon>
        <taxon>Gammaproteobacteria</taxon>
        <taxon>Enterobacterales</taxon>
        <taxon>Enterobacteriaceae</taxon>
        <taxon>Klebsiella/Raoultella group</taxon>
        <taxon>Klebsiella</taxon>
        <taxon>Klebsiella pneumoniae complex</taxon>
    </lineage>
</organism>
<name>A0A377ZF16_KLEPO</name>
<protein>
    <submittedName>
        <fullName evidence="2">Glycosyltransferase</fullName>
    </submittedName>
</protein>
<gene>
    <name evidence="2" type="ORF">NCTC5050_01758</name>
</gene>
<feature type="domain" description="DUF4422" evidence="1">
    <location>
        <begin position="2"/>
        <end position="85"/>
    </location>
</feature>
<dbReference type="Pfam" id="PF14393">
    <property type="entry name" value="DUF4422"/>
    <property type="match status" value="1"/>
</dbReference>
<dbReference type="GO" id="GO:0016740">
    <property type="term" value="F:transferase activity"/>
    <property type="evidence" value="ECO:0007669"/>
    <property type="project" value="UniProtKB-KW"/>
</dbReference>
<reference evidence="2 3" key="1">
    <citation type="submission" date="2018-06" db="EMBL/GenBank/DDBJ databases">
        <authorList>
            <consortium name="Pathogen Informatics"/>
            <person name="Doyle S."/>
        </authorList>
    </citation>
    <scope>NUCLEOTIDE SEQUENCE [LARGE SCALE GENOMIC DNA]</scope>
    <source>
        <strain evidence="2 3">NCTC5050</strain>
    </source>
</reference>
<dbReference type="InterPro" id="IPR025536">
    <property type="entry name" value="DUF4422"/>
</dbReference>
<dbReference type="AlphaFoldDB" id="A0A377ZF16"/>
<dbReference type="Proteomes" id="UP000255382">
    <property type="component" value="Unassembled WGS sequence"/>
</dbReference>
<sequence length="106" mass="12545">MLPQKWSVTAAGSKNNYDHYERGEYLHIRDYQAAIAIVEKLYPEYSTAIKTFNDASDGYYTNMFVMRKDIFVDYSEWLFSILDNLGGCHLDEQLIMLRKKRVYWGI</sequence>
<keyword evidence="2" id="KW-0808">Transferase</keyword>
<evidence type="ECO:0000259" key="1">
    <source>
        <dbReference type="Pfam" id="PF14393"/>
    </source>
</evidence>
<keyword evidence="3" id="KW-1185">Reference proteome</keyword>
<dbReference type="EMBL" id="UGLZ01000004">
    <property type="protein sequence ID" value="STU66119.1"/>
    <property type="molecule type" value="Genomic_DNA"/>
</dbReference>
<proteinExistence type="predicted"/>
<evidence type="ECO:0000313" key="3">
    <source>
        <dbReference type="Proteomes" id="UP000255382"/>
    </source>
</evidence>
<evidence type="ECO:0000313" key="2">
    <source>
        <dbReference type="EMBL" id="STU66119.1"/>
    </source>
</evidence>